<dbReference type="NCBIfam" id="TIGR02055">
    <property type="entry name" value="APS_reductase"/>
    <property type="match status" value="1"/>
</dbReference>
<dbReference type="HAMAP" id="MF_00063">
    <property type="entry name" value="CysH"/>
    <property type="match status" value="1"/>
</dbReference>
<dbReference type="Gene3D" id="3.40.50.620">
    <property type="entry name" value="HUPs"/>
    <property type="match status" value="1"/>
</dbReference>
<dbReference type="Proteomes" id="UP000278746">
    <property type="component" value="Unassembled WGS sequence"/>
</dbReference>
<evidence type="ECO:0000256" key="8">
    <source>
        <dbReference type="ARBA" id="ARBA00024386"/>
    </source>
</evidence>
<evidence type="ECO:0000256" key="2">
    <source>
        <dbReference type="ARBA" id="ARBA00022490"/>
    </source>
</evidence>
<protein>
    <recommendedName>
        <fullName evidence="9 12">Adenosine 5'-phosphosulfate reductase</fullName>
        <shortName evidence="12">APS reductase</shortName>
        <ecNumber evidence="8 12">1.8.4.10</ecNumber>
    </recommendedName>
    <alternativeName>
        <fullName evidence="11 12">5'-adenylylsulfate reductase</fullName>
    </alternativeName>
    <alternativeName>
        <fullName evidence="10 12">Thioredoxin-dependent 5'-adenylylsulfate reductase</fullName>
    </alternativeName>
</protein>
<comment type="function">
    <text evidence="6 12">Catalyzes the formation of sulfite from adenosine 5'-phosphosulfate (APS) using thioredoxin as an electron donor.</text>
</comment>
<sequence>MGSGNQTDYNTFTKEDYRFFNQRLHYLEAQEVIGWAYEFFGGKLVYACSFGAEGIVLVDMISRVKKDARIVFLDTHVHFQETYEVIERVRQKYPFLPIQMVQPELTLEEQKERYGENLWETKPDLCCHLRKNLPLEKALDGSTAWLSGLRIEQSPTRANTEFINKDDKFELIKVCPLIHWTWEDVWEYIHQHNLPYNALHDQDYPSIGCQPCTFPVKEGEDHRAGRWLGSQKTECGLHSRPITKKE</sequence>
<dbReference type="GO" id="GO:0019344">
    <property type="term" value="P:cysteine biosynthetic process"/>
    <property type="evidence" value="ECO:0007669"/>
    <property type="project" value="InterPro"/>
</dbReference>
<gene>
    <name evidence="12" type="primary">cysH</name>
    <name evidence="14" type="ORF">EBO34_12030</name>
</gene>
<feature type="active site" description="Nucleophile; cysteine thiosulfonate intermediate" evidence="12">
    <location>
        <position position="235"/>
    </location>
</feature>
<feature type="binding site" evidence="12">
    <location>
        <position position="127"/>
    </location>
    <ligand>
        <name>[4Fe-4S] cluster</name>
        <dbReference type="ChEBI" id="CHEBI:49883"/>
    </ligand>
</feature>
<dbReference type="SUPFAM" id="SSF52402">
    <property type="entry name" value="Adenine nucleotide alpha hydrolases-like"/>
    <property type="match status" value="1"/>
</dbReference>
<dbReference type="GO" id="GO:0004604">
    <property type="term" value="F:phosphoadenylyl-sulfate reductase (thioredoxin) activity"/>
    <property type="evidence" value="ECO:0007669"/>
    <property type="project" value="UniProtKB-UniRule"/>
</dbReference>
<dbReference type="RefSeq" id="WP_122898873.1">
    <property type="nucleotide sequence ID" value="NZ_RHIB01000002.1"/>
</dbReference>
<dbReference type="InterPro" id="IPR004511">
    <property type="entry name" value="PAPS/APS_Rdtase"/>
</dbReference>
<evidence type="ECO:0000256" key="6">
    <source>
        <dbReference type="ARBA" id="ARBA00024298"/>
    </source>
</evidence>
<dbReference type="InterPro" id="IPR002500">
    <property type="entry name" value="PAPS_reduct_dom"/>
</dbReference>
<reference evidence="14 15" key="1">
    <citation type="submission" date="2018-10" db="EMBL/GenBank/DDBJ databases">
        <title>Bacillus Keqinensis sp. nov., a moderately halophilic bacterium isolated from a saline-alkaline lake.</title>
        <authorList>
            <person name="Wang H."/>
        </authorList>
    </citation>
    <scope>NUCLEOTIDE SEQUENCE [LARGE SCALE GENOMIC DNA]</scope>
    <source>
        <strain evidence="14 15">KQ-3</strain>
    </source>
</reference>
<dbReference type="NCBIfam" id="NF002537">
    <property type="entry name" value="PRK02090.1"/>
    <property type="match status" value="1"/>
</dbReference>
<dbReference type="GO" id="GO:0046872">
    <property type="term" value="F:metal ion binding"/>
    <property type="evidence" value="ECO:0007669"/>
    <property type="project" value="UniProtKB-KW"/>
</dbReference>
<evidence type="ECO:0000256" key="9">
    <source>
        <dbReference type="ARBA" id="ARBA00029514"/>
    </source>
</evidence>
<dbReference type="OrthoDB" id="9772604at2"/>
<feature type="binding site" evidence="12">
    <location>
        <position position="212"/>
    </location>
    <ligand>
        <name>[4Fe-4S] cluster</name>
        <dbReference type="ChEBI" id="CHEBI:49883"/>
    </ligand>
</feature>
<feature type="binding site" evidence="12">
    <location>
        <position position="126"/>
    </location>
    <ligand>
        <name>[4Fe-4S] cluster</name>
        <dbReference type="ChEBI" id="CHEBI:49883"/>
    </ligand>
</feature>
<dbReference type="NCBIfam" id="TIGR00434">
    <property type="entry name" value="cysH"/>
    <property type="match status" value="1"/>
</dbReference>
<dbReference type="EC" id="1.8.4.10" evidence="8 12"/>
<evidence type="ECO:0000313" key="14">
    <source>
        <dbReference type="EMBL" id="RNA67459.1"/>
    </source>
</evidence>
<dbReference type="InterPro" id="IPR011798">
    <property type="entry name" value="APS_reductase"/>
</dbReference>
<dbReference type="GO" id="GO:0019379">
    <property type="term" value="P:sulfate assimilation, phosphoadenylyl sulfate reduction by phosphoadenylyl-sulfate reductase (thioredoxin)"/>
    <property type="evidence" value="ECO:0007669"/>
    <property type="project" value="UniProtKB-UniRule"/>
</dbReference>
<accession>A0A3M7TQL4</accession>
<evidence type="ECO:0000256" key="7">
    <source>
        <dbReference type="ARBA" id="ARBA00024327"/>
    </source>
</evidence>
<dbReference type="CDD" id="cd23945">
    <property type="entry name" value="PAPS_reductase"/>
    <property type="match status" value="1"/>
</dbReference>
<dbReference type="GO" id="GO:0005737">
    <property type="term" value="C:cytoplasm"/>
    <property type="evidence" value="ECO:0007669"/>
    <property type="project" value="UniProtKB-SubCell"/>
</dbReference>
<dbReference type="GO" id="GO:0070814">
    <property type="term" value="P:hydrogen sulfide biosynthetic process"/>
    <property type="evidence" value="ECO:0007669"/>
    <property type="project" value="UniProtKB-UniRule"/>
</dbReference>
<evidence type="ECO:0000256" key="4">
    <source>
        <dbReference type="ARBA" id="ARBA00023004"/>
    </source>
</evidence>
<feature type="domain" description="Phosphoadenosine phosphosulphate reductase" evidence="13">
    <location>
        <begin position="44"/>
        <end position="214"/>
    </location>
</feature>
<dbReference type="Pfam" id="PF01507">
    <property type="entry name" value="PAPS_reduct"/>
    <property type="match status" value="1"/>
</dbReference>
<dbReference type="PANTHER" id="PTHR46509:SF1">
    <property type="entry name" value="PHOSPHOADENOSINE PHOSPHOSULFATE REDUCTASE"/>
    <property type="match status" value="1"/>
</dbReference>
<proteinExistence type="inferred from homology"/>
<dbReference type="GO" id="GO:0051539">
    <property type="term" value="F:4 iron, 4 sulfur cluster binding"/>
    <property type="evidence" value="ECO:0007669"/>
    <property type="project" value="UniProtKB-UniRule"/>
</dbReference>
<dbReference type="EMBL" id="RHIB01000002">
    <property type="protein sequence ID" value="RNA67459.1"/>
    <property type="molecule type" value="Genomic_DNA"/>
</dbReference>
<evidence type="ECO:0000256" key="12">
    <source>
        <dbReference type="HAMAP-Rule" id="MF_00063"/>
    </source>
</evidence>
<comment type="caution">
    <text evidence="14">The sequence shown here is derived from an EMBL/GenBank/DDBJ whole genome shotgun (WGS) entry which is preliminary data.</text>
</comment>
<feature type="binding site" evidence="12">
    <location>
        <position position="209"/>
    </location>
    <ligand>
        <name>[4Fe-4S] cluster</name>
        <dbReference type="ChEBI" id="CHEBI:49883"/>
    </ligand>
</feature>
<dbReference type="GO" id="GO:0043866">
    <property type="term" value="F:adenylyl-sulfate reductase (thioredoxin) activity"/>
    <property type="evidence" value="ECO:0007669"/>
    <property type="project" value="UniProtKB-EC"/>
</dbReference>
<comment type="cofactor">
    <cofactor evidence="12">
        <name>[4Fe-4S] cluster</name>
        <dbReference type="ChEBI" id="CHEBI:49883"/>
    </cofactor>
    <text evidence="12">Binds 1 [4Fe-4S] cluster per subunit.</text>
</comment>
<evidence type="ECO:0000256" key="5">
    <source>
        <dbReference type="ARBA" id="ARBA00023014"/>
    </source>
</evidence>
<evidence type="ECO:0000256" key="11">
    <source>
        <dbReference type="ARBA" id="ARBA00032041"/>
    </source>
</evidence>
<comment type="catalytic activity">
    <reaction evidence="12">
        <text>[thioredoxin]-disulfide + sulfite + AMP + 2 H(+) = adenosine 5'-phosphosulfate + [thioredoxin]-dithiol</text>
        <dbReference type="Rhea" id="RHEA:21976"/>
        <dbReference type="Rhea" id="RHEA-COMP:10698"/>
        <dbReference type="Rhea" id="RHEA-COMP:10700"/>
        <dbReference type="ChEBI" id="CHEBI:15378"/>
        <dbReference type="ChEBI" id="CHEBI:17359"/>
        <dbReference type="ChEBI" id="CHEBI:29950"/>
        <dbReference type="ChEBI" id="CHEBI:50058"/>
        <dbReference type="ChEBI" id="CHEBI:58243"/>
        <dbReference type="ChEBI" id="CHEBI:456215"/>
        <dbReference type="EC" id="1.8.4.10"/>
    </reaction>
</comment>
<evidence type="ECO:0000256" key="3">
    <source>
        <dbReference type="ARBA" id="ARBA00023002"/>
    </source>
</evidence>
<keyword evidence="5 12" id="KW-0411">Iron-sulfur</keyword>
<organism evidence="14 15">
    <name type="scientific">Alteribacter keqinensis</name>
    <dbReference type="NCBI Taxonomy" id="2483800"/>
    <lineage>
        <taxon>Bacteria</taxon>
        <taxon>Bacillati</taxon>
        <taxon>Bacillota</taxon>
        <taxon>Bacilli</taxon>
        <taxon>Bacillales</taxon>
        <taxon>Bacillaceae</taxon>
        <taxon>Alteribacter</taxon>
    </lineage>
</organism>
<dbReference type="AlphaFoldDB" id="A0A3M7TQL4"/>
<dbReference type="InterPro" id="IPR014729">
    <property type="entry name" value="Rossmann-like_a/b/a_fold"/>
</dbReference>
<evidence type="ECO:0000313" key="15">
    <source>
        <dbReference type="Proteomes" id="UP000278746"/>
    </source>
</evidence>
<keyword evidence="12" id="KW-0479">Metal-binding</keyword>
<dbReference type="PIRSF" id="PIRSF000857">
    <property type="entry name" value="PAPS_reductase"/>
    <property type="match status" value="1"/>
</dbReference>
<keyword evidence="15" id="KW-1185">Reference proteome</keyword>
<comment type="pathway">
    <text evidence="7 12">Sulfur metabolism; hydrogen sulfide biosynthesis; sulfite from sulfate.</text>
</comment>
<comment type="subcellular location">
    <subcellularLocation>
        <location evidence="12">Cytoplasm</location>
    </subcellularLocation>
</comment>
<dbReference type="FunFam" id="3.40.50.620:FF:000095">
    <property type="entry name" value="Phosphoadenosine phosphosulfate reductase"/>
    <property type="match status" value="1"/>
</dbReference>
<evidence type="ECO:0000259" key="13">
    <source>
        <dbReference type="Pfam" id="PF01507"/>
    </source>
</evidence>
<dbReference type="PANTHER" id="PTHR46509">
    <property type="entry name" value="PHOSPHOADENOSINE PHOSPHOSULFATE REDUCTASE"/>
    <property type="match status" value="1"/>
</dbReference>
<name>A0A3M7TQL4_9BACI</name>
<evidence type="ECO:0000256" key="1">
    <source>
        <dbReference type="ARBA" id="ARBA00009732"/>
    </source>
</evidence>
<keyword evidence="2 12" id="KW-0963">Cytoplasm</keyword>
<keyword evidence="4 12" id="KW-0408">Iron</keyword>
<evidence type="ECO:0000256" key="10">
    <source>
        <dbReference type="ARBA" id="ARBA00030894"/>
    </source>
</evidence>
<comment type="similarity">
    <text evidence="1 12">Belongs to the PAPS reductase family. CysH subfamily.</text>
</comment>
<keyword evidence="3 12" id="KW-0560">Oxidoreductase</keyword>